<name>A0A0P7XR29_9HYPH</name>
<dbReference type="Gene3D" id="3.40.720.10">
    <property type="entry name" value="Alkaline Phosphatase, subunit A"/>
    <property type="match status" value="1"/>
</dbReference>
<dbReference type="STRING" id="1653334.GA0071312_1564"/>
<dbReference type="AlphaFoldDB" id="A0A0P7XR29"/>
<reference evidence="2 3" key="1">
    <citation type="submission" date="2015-09" db="EMBL/GenBank/DDBJ databases">
        <title>Identification and resolution of microdiversity through metagenomic sequencing of parallel consortia.</title>
        <authorList>
            <person name="Nelson W.C."/>
            <person name="Romine M.F."/>
            <person name="Lindemann S.R."/>
        </authorList>
    </citation>
    <scope>NUCLEOTIDE SEQUENCE [LARGE SCALE GENOMIC DNA]</scope>
    <source>
        <strain evidence="2">HL-109</strain>
    </source>
</reference>
<dbReference type="Proteomes" id="UP000050497">
    <property type="component" value="Unassembled WGS sequence"/>
</dbReference>
<keyword evidence="2" id="KW-0808">Transferase</keyword>
<accession>A0A0P7XR29</accession>
<evidence type="ECO:0000313" key="3">
    <source>
        <dbReference type="Proteomes" id="UP000050497"/>
    </source>
</evidence>
<feature type="transmembrane region" description="Helical" evidence="1">
    <location>
        <begin position="166"/>
        <end position="183"/>
    </location>
</feature>
<comment type="caution">
    <text evidence="2">The sequence shown here is derived from an EMBL/GenBank/DDBJ whole genome shotgun (WGS) entry which is preliminary data.</text>
</comment>
<feature type="transmembrane region" description="Helical" evidence="1">
    <location>
        <begin position="48"/>
        <end position="67"/>
    </location>
</feature>
<dbReference type="RefSeq" id="WP_074444506.1">
    <property type="nucleotide sequence ID" value="NZ_FMBM01000002.1"/>
</dbReference>
<evidence type="ECO:0000256" key="1">
    <source>
        <dbReference type="SAM" id="Phobius"/>
    </source>
</evidence>
<proteinExistence type="predicted"/>
<feature type="transmembrane region" description="Helical" evidence="1">
    <location>
        <begin position="21"/>
        <end position="42"/>
    </location>
</feature>
<dbReference type="PATRIC" id="fig|1653334.4.peg.216"/>
<dbReference type="GO" id="GO:0016740">
    <property type="term" value="F:transferase activity"/>
    <property type="evidence" value="ECO:0007669"/>
    <property type="project" value="UniProtKB-KW"/>
</dbReference>
<protein>
    <submittedName>
        <fullName evidence="2">Phosphoglycerol transferase</fullName>
    </submittedName>
</protein>
<keyword evidence="1" id="KW-0472">Membrane</keyword>
<dbReference type="InterPro" id="IPR017850">
    <property type="entry name" value="Alkaline_phosphatase_core_sf"/>
</dbReference>
<sequence length="565" mass="61968">MPSQIEFMPSSLFASSSRPGALFRLMLIWLGLSLFIGLPPFADALFGRFHWGFALEVGFAFAVIALVQARRESVPGWLIHVFAAIGTFLLALRLADLTAQSVVNRSLNMFLDVSLLPALWDVAQTLIGWPFAVGAVAGIVVLLVAFYVLCVLALRRASGCLATSQARRGFAMICVAGIAVFAAQRTVFAEVPGWRPFGASASLVFRQQSERLADTIVRRALFRADLATDAADEIAPERLLARLGDRDVIIVYIESYGVTALDEPQYADVILPRLESMQEAAEDAGFAMKSGRMVGVSAGGQSWLNHASFTAGRFIDDQTLYALFLAERPRTLIHDFEMTGRRTVQIKPAITLPWPEGERLGYQATWEAAEMGYHGPNFYWGIVPDQFALDFFARTELEIADRPPVFASVALISSHAPWLPVPEVVSWDELGDGAVYERWTRDAPEAREVWRDQDSIRTQYALSVGHSIDAVARFLRDRIDRDALVVVLGDHQPAPLITGPDASRAVPVHVFSGDESVLAPFADLGFVSGILPEAEAAGGDAALPRMEDFRPFLLEAFSREPEPSS</sequence>
<feature type="transmembrane region" description="Helical" evidence="1">
    <location>
        <begin position="127"/>
        <end position="154"/>
    </location>
</feature>
<dbReference type="EMBL" id="LJSX01000019">
    <property type="protein sequence ID" value="KPQ10062.1"/>
    <property type="molecule type" value="Genomic_DNA"/>
</dbReference>
<organism evidence="2 3">
    <name type="scientific">Saliniramus fredricksonii</name>
    <dbReference type="NCBI Taxonomy" id="1653334"/>
    <lineage>
        <taxon>Bacteria</taxon>
        <taxon>Pseudomonadati</taxon>
        <taxon>Pseudomonadota</taxon>
        <taxon>Alphaproteobacteria</taxon>
        <taxon>Hyphomicrobiales</taxon>
        <taxon>Salinarimonadaceae</taxon>
        <taxon>Saliniramus</taxon>
    </lineage>
</organism>
<feature type="transmembrane region" description="Helical" evidence="1">
    <location>
        <begin position="74"/>
        <end position="95"/>
    </location>
</feature>
<keyword evidence="1" id="KW-0812">Transmembrane</keyword>
<dbReference type="OrthoDB" id="1376015at2"/>
<keyword evidence="1" id="KW-1133">Transmembrane helix</keyword>
<gene>
    <name evidence="2" type="ORF">HLUCCO17_12355</name>
</gene>
<evidence type="ECO:0000313" key="2">
    <source>
        <dbReference type="EMBL" id="KPQ10062.1"/>
    </source>
</evidence>
<dbReference type="SUPFAM" id="SSF53649">
    <property type="entry name" value="Alkaline phosphatase-like"/>
    <property type="match status" value="1"/>
</dbReference>